<dbReference type="PROSITE" id="PS50885">
    <property type="entry name" value="HAMP"/>
    <property type="match status" value="1"/>
</dbReference>
<dbReference type="Pfam" id="PF00672">
    <property type="entry name" value="HAMP"/>
    <property type="match status" value="1"/>
</dbReference>
<dbReference type="PANTHER" id="PTHR32089">
    <property type="entry name" value="METHYL-ACCEPTING CHEMOTAXIS PROTEIN MCPB"/>
    <property type="match status" value="1"/>
</dbReference>
<comment type="caution">
    <text evidence="8">The sequence shown here is derived from an EMBL/GenBank/DDBJ whole genome shotgun (WGS) entry which is preliminary data.</text>
</comment>
<dbReference type="Pfam" id="PF00015">
    <property type="entry name" value="MCPsignal"/>
    <property type="match status" value="1"/>
</dbReference>
<evidence type="ECO:0000256" key="1">
    <source>
        <dbReference type="ARBA" id="ARBA00023224"/>
    </source>
</evidence>
<dbReference type="RefSeq" id="WP_290316087.1">
    <property type="nucleotide sequence ID" value="NZ_JAUFPN010000072.1"/>
</dbReference>
<evidence type="ECO:0000259" key="6">
    <source>
        <dbReference type="PROSITE" id="PS50111"/>
    </source>
</evidence>
<dbReference type="Gene3D" id="1.10.8.500">
    <property type="entry name" value="HAMP domain in histidine kinase"/>
    <property type="match status" value="1"/>
</dbReference>
<feature type="domain" description="Methyl-accepting transducer" evidence="6">
    <location>
        <begin position="404"/>
        <end position="623"/>
    </location>
</feature>
<dbReference type="PANTHER" id="PTHR32089:SF112">
    <property type="entry name" value="LYSOZYME-LIKE PROTEIN-RELATED"/>
    <property type="match status" value="1"/>
</dbReference>
<dbReference type="CDD" id="cd06225">
    <property type="entry name" value="HAMP"/>
    <property type="match status" value="1"/>
</dbReference>
<dbReference type="Proteomes" id="UP001529369">
    <property type="component" value="Unassembled WGS sequence"/>
</dbReference>
<dbReference type="InterPro" id="IPR004089">
    <property type="entry name" value="MCPsignal_dom"/>
</dbReference>
<reference evidence="9" key="1">
    <citation type="journal article" date="2019" name="Int. J. Syst. Evol. Microbiol.">
        <title>The Global Catalogue of Microorganisms (GCM) 10K type strain sequencing project: providing services to taxonomists for standard genome sequencing and annotation.</title>
        <authorList>
            <consortium name="The Broad Institute Genomics Platform"/>
            <consortium name="The Broad Institute Genome Sequencing Center for Infectious Disease"/>
            <person name="Wu L."/>
            <person name="Ma J."/>
        </authorList>
    </citation>
    <scope>NUCLEOTIDE SEQUENCE [LARGE SCALE GENOMIC DNA]</scope>
    <source>
        <strain evidence="9">CECT 7131</strain>
    </source>
</reference>
<dbReference type="Gene3D" id="1.10.287.950">
    <property type="entry name" value="Methyl-accepting chemotaxis protein"/>
    <property type="match status" value="1"/>
</dbReference>
<dbReference type="PROSITE" id="PS50111">
    <property type="entry name" value="CHEMOTAXIS_TRANSDUC_2"/>
    <property type="match status" value="1"/>
</dbReference>
<evidence type="ECO:0000256" key="5">
    <source>
        <dbReference type="SAM" id="SignalP"/>
    </source>
</evidence>
<keyword evidence="9" id="KW-1185">Reference proteome</keyword>
<accession>A0ABT8A3H4</accession>
<dbReference type="SMART" id="SM00283">
    <property type="entry name" value="MA"/>
    <property type="match status" value="1"/>
</dbReference>
<gene>
    <name evidence="8" type="ORF">QWZ14_07935</name>
</gene>
<dbReference type="EMBL" id="JAUFPN010000072">
    <property type="protein sequence ID" value="MDN3564295.1"/>
    <property type="molecule type" value="Genomic_DNA"/>
</dbReference>
<dbReference type="SMART" id="SM00304">
    <property type="entry name" value="HAMP"/>
    <property type="match status" value="1"/>
</dbReference>
<keyword evidence="5" id="KW-0732">Signal</keyword>
<proteinExistence type="inferred from homology"/>
<feature type="compositionally biased region" description="Low complexity" evidence="4">
    <location>
        <begin position="598"/>
        <end position="609"/>
    </location>
</feature>
<protein>
    <submittedName>
        <fullName evidence="8">HAMP domain-containing methyl-accepting chemotaxis protein</fullName>
    </submittedName>
</protein>
<evidence type="ECO:0000313" key="8">
    <source>
        <dbReference type="EMBL" id="MDN3564295.1"/>
    </source>
</evidence>
<evidence type="ECO:0000259" key="7">
    <source>
        <dbReference type="PROSITE" id="PS50885"/>
    </source>
</evidence>
<name>A0ABT8A3H4_9PROT</name>
<dbReference type="SUPFAM" id="SSF58104">
    <property type="entry name" value="Methyl-accepting chemotaxis protein (MCP) signaling domain"/>
    <property type="match status" value="1"/>
</dbReference>
<organism evidence="8 9">
    <name type="scientific">Paeniroseomonas aquatica</name>
    <dbReference type="NCBI Taxonomy" id="373043"/>
    <lineage>
        <taxon>Bacteria</taxon>
        <taxon>Pseudomonadati</taxon>
        <taxon>Pseudomonadota</taxon>
        <taxon>Alphaproteobacteria</taxon>
        <taxon>Acetobacterales</taxon>
        <taxon>Acetobacteraceae</taxon>
        <taxon>Paeniroseomonas</taxon>
    </lineage>
</organism>
<evidence type="ECO:0000313" key="9">
    <source>
        <dbReference type="Proteomes" id="UP001529369"/>
    </source>
</evidence>
<dbReference type="InterPro" id="IPR003660">
    <property type="entry name" value="HAMP_dom"/>
</dbReference>
<feature type="signal peptide" evidence="5">
    <location>
        <begin position="1"/>
        <end position="22"/>
    </location>
</feature>
<feature type="chain" id="PRO_5046587801" evidence="5">
    <location>
        <begin position="23"/>
        <end position="653"/>
    </location>
</feature>
<comment type="similarity">
    <text evidence="2">Belongs to the methyl-accepting chemotaxis (MCP) protein family.</text>
</comment>
<feature type="domain" description="HAMP" evidence="7">
    <location>
        <begin position="304"/>
        <end position="357"/>
    </location>
</feature>
<evidence type="ECO:0000256" key="4">
    <source>
        <dbReference type="SAM" id="MobiDB-lite"/>
    </source>
</evidence>
<keyword evidence="1 3" id="KW-0807">Transducer</keyword>
<feature type="region of interest" description="Disordered" evidence="4">
    <location>
        <begin position="598"/>
        <end position="620"/>
    </location>
</feature>
<evidence type="ECO:0000256" key="2">
    <source>
        <dbReference type="ARBA" id="ARBA00029447"/>
    </source>
</evidence>
<evidence type="ECO:0000256" key="3">
    <source>
        <dbReference type="PROSITE-ProRule" id="PRU00284"/>
    </source>
</evidence>
<sequence>MRIRTTVLLAFVAIALPGLAVAAWQLGQAGLAMRTADRAILKTRAIADQQRAQSALASQNAMLLANYDAAAPDLAALQRNLDGVAARMRQAAASAAAVGLQEAVFDEVAPALAGLVQRVAAVATLPPARRDPALYDDFARVRSTMADRIGEAGARMGGGLAEDAPAVAAAVAVASQLMSMRDAMGRRSLLMTGWLSGNPVTAQQHSAALVQTGQLDQSWQEAERLIGGLGEPSLRQGLEAERAVLRGEAERRWRAIIDAAGARAAWPEALAEYRGFSLPALARVLVLRDAALEVAGAALGLLLRRVVRPLRALTECVGRVAGGDLGLAVPGRDRADELGDMAAAVEALRAGAADRLALEAARAAEQEAQRTRSLAVDALLRGFEADSAGVLGAVARATSQLDATAAGMAATARDGSARADAVAHAAAEASSNVESVASATEQLSASIAEVVRQVEAAAGAAREATGAAEVTGSTVRGLSEAASRIGDVVQLISDIAGQTNLLALNATIEAARAGEAGKGFAVVASEVKALAAQTARATDEIGTQISAMQAETSRTVEVVGTIGRIIGTVNATTALLAETAAQQAAATQEIGRAITEAAASTTESAQHASGMSEDAGRTDAAAGDVRAASAALFQQSEALRARVDGFLTSIRAA</sequence>